<dbReference type="EMBL" id="VJZA01000009">
    <property type="protein sequence ID" value="TVT23897.1"/>
    <property type="molecule type" value="Genomic_DNA"/>
</dbReference>
<dbReference type="Proteomes" id="UP000318578">
    <property type="component" value="Unassembled WGS sequence"/>
</dbReference>
<dbReference type="GO" id="GO:0017168">
    <property type="term" value="F:5-oxoprolinase (ATP-hydrolyzing) activity"/>
    <property type="evidence" value="ECO:0007669"/>
    <property type="project" value="TreeGrafter"/>
</dbReference>
<dbReference type="AlphaFoldDB" id="A0A558AI18"/>
<evidence type="ECO:0000259" key="1">
    <source>
        <dbReference type="Pfam" id="PF01968"/>
    </source>
</evidence>
<gene>
    <name evidence="4" type="ORF">FNH06_08530</name>
</gene>
<dbReference type="GO" id="GO:0005829">
    <property type="term" value="C:cytosol"/>
    <property type="evidence" value="ECO:0007669"/>
    <property type="project" value="TreeGrafter"/>
</dbReference>
<evidence type="ECO:0000259" key="3">
    <source>
        <dbReference type="Pfam" id="PF19278"/>
    </source>
</evidence>
<dbReference type="InterPro" id="IPR008040">
    <property type="entry name" value="Hydant_A_N"/>
</dbReference>
<sequence length="721" mass="76053">MQFVCGIDIGGTFTDLVVRPMDDGADVRQYKVFTERDLSKSTLSAIEVASADFGLEPRAFLEGVEHFFLGSTVALNTLLTRSGSRVGIVTTKGHGDTYHLAQMARGGVRDLRDAVTQNFQPLVPRSRIAEIEERVDCFGNVLIGVDDQQATSVVRQLVEEQGCDALVICFLWSSAFPDHEKHVKELARGLYPDLFITASSDLTRLLDEFSRTATSVVNAYVGKRVETYCRELSTKLAEAGLSTPLLIMQSTGGLAPVEDVADKAVNLIGSGPAGGVMAAQNIWANRGSGNGHGAKRPSPGAIAVDMGGTSFDVALIPQGEIQLTTDMRIARHPLLIPAIDVNSVGAGGGSIAAVETTAAGSILRVGPESAGAVPGPACYGRGGLVPTVTDANVVLGLINPDYFAGGYVALDRDAAAEAMRKVAEPLGMSIEDAARGVISVVDAVMGDAIKDVSIRRGYDAREFSMIAYGGAGGLHAANIARNLGISELVVPNLAGTLSAYGLTTADILYTYQLTDQSITVAPPPPWGNGVPGQLFSKSAVEYIEQLFGNVERTLNESLAAQSIPPEQRVFQRSVDVRYQGQMLRLPISLPSGALSPAILEGVVAQWEEKFRRIYGAGAAWPQGGMELMNYYVTGTGKINKANAGGSNGTAKTSAEPVETRAVYLEEWTDVPVYRMKALAPGAEVTGPAIVEDPMTTVFLGEGDRGSISESGALGITVAEKA</sequence>
<dbReference type="Pfam" id="PF19278">
    <property type="entry name" value="Hydant_A_C"/>
    <property type="match status" value="1"/>
</dbReference>
<evidence type="ECO:0000313" key="4">
    <source>
        <dbReference type="EMBL" id="TVT23897.1"/>
    </source>
</evidence>
<evidence type="ECO:0000259" key="2">
    <source>
        <dbReference type="Pfam" id="PF05378"/>
    </source>
</evidence>
<dbReference type="InterPro" id="IPR002821">
    <property type="entry name" value="Hydantoinase_A"/>
</dbReference>
<dbReference type="InterPro" id="IPR049517">
    <property type="entry name" value="ACX-like_C"/>
</dbReference>
<evidence type="ECO:0000313" key="5">
    <source>
        <dbReference type="Proteomes" id="UP000318578"/>
    </source>
</evidence>
<dbReference type="GO" id="GO:0006749">
    <property type="term" value="P:glutathione metabolic process"/>
    <property type="evidence" value="ECO:0007669"/>
    <property type="project" value="TreeGrafter"/>
</dbReference>
<dbReference type="OrthoDB" id="9768323at2"/>
<protein>
    <submittedName>
        <fullName evidence="4">Hydantoinase/oxoprolinase family protein</fullName>
    </submittedName>
</protein>
<reference evidence="4 5" key="1">
    <citation type="submission" date="2019-07" db="EMBL/GenBank/DDBJ databases">
        <title>New species of Amycolatopsis and Streptomyces.</title>
        <authorList>
            <person name="Duangmal K."/>
            <person name="Teo W.F.A."/>
            <person name="Lipun K."/>
        </authorList>
    </citation>
    <scope>NUCLEOTIDE SEQUENCE [LARGE SCALE GENOMIC DNA]</scope>
    <source>
        <strain evidence="4 5">JCM 30562</strain>
    </source>
</reference>
<feature type="domain" description="Hydantoinase/oxoprolinase N-terminal" evidence="2">
    <location>
        <begin position="6"/>
        <end position="188"/>
    </location>
</feature>
<dbReference type="Pfam" id="PF05378">
    <property type="entry name" value="Hydant_A_N"/>
    <property type="match status" value="1"/>
</dbReference>
<feature type="domain" description="Acetophenone carboxylase-like C-terminal" evidence="3">
    <location>
        <begin position="538"/>
        <end position="705"/>
    </location>
</feature>
<accession>A0A558AI18</accession>
<dbReference type="PANTHER" id="PTHR11365">
    <property type="entry name" value="5-OXOPROLINASE RELATED"/>
    <property type="match status" value="1"/>
</dbReference>
<organism evidence="4 5">
    <name type="scientific">Amycolatopsis acidiphila</name>
    <dbReference type="NCBI Taxonomy" id="715473"/>
    <lineage>
        <taxon>Bacteria</taxon>
        <taxon>Bacillati</taxon>
        <taxon>Actinomycetota</taxon>
        <taxon>Actinomycetes</taxon>
        <taxon>Pseudonocardiales</taxon>
        <taxon>Pseudonocardiaceae</taxon>
        <taxon>Amycolatopsis</taxon>
    </lineage>
</organism>
<dbReference type="Pfam" id="PF01968">
    <property type="entry name" value="Hydantoinase_A"/>
    <property type="match status" value="1"/>
</dbReference>
<dbReference type="PANTHER" id="PTHR11365:SF23">
    <property type="entry name" value="HYPOTHETICAL 5-OXOPROLINASE (EUROFUNG)-RELATED"/>
    <property type="match status" value="1"/>
</dbReference>
<name>A0A558AI18_9PSEU</name>
<comment type="caution">
    <text evidence="4">The sequence shown here is derived from an EMBL/GenBank/DDBJ whole genome shotgun (WGS) entry which is preliminary data.</text>
</comment>
<feature type="domain" description="Hydantoinase A/oxoprolinase" evidence="1">
    <location>
        <begin position="211"/>
        <end position="509"/>
    </location>
</feature>
<keyword evidence="5" id="KW-1185">Reference proteome</keyword>
<dbReference type="InterPro" id="IPR045079">
    <property type="entry name" value="Oxoprolinase-like"/>
</dbReference>
<dbReference type="RefSeq" id="WP_144636300.1">
    <property type="nucleotide sequence ID" value="NZ_BNAX01000017.1"/>
</dbReference>
<proteinExistence type="predicted"/>